<keyword evidence="1" id="KW-0813">Transport</keyword>
<feature type="domain" description="ABC transmembrane type-1" evidence="6">
    <location>
        <begin position="89"/>
        <end position="174"/>
    </location>
</feature>
<name>A0ABN7B2W4_9HEMI</name>
<dbReference type="PANTHER" id="PTHR11384">
    <property type="entry name" value="ATP-BINDING CASSETTE, SUB-FAMILY D MEMBER"/>
    <property type="match status" value="1"/>
</dbReference>
<dbReference type="PANTHER" id="PTHR11384:SF67">
    <property type="entry name" value="ATP-BINDING CASSETTE SUB-FAMILY D MEMBER 1"/>
    <property type="match status" value="1"/>
</dbReference>
<dbReference type="Proteomes" id="UP001307889">
    <property type="component" value="Chromosome 9"/>
</dbReference>
<dbReference type="EMBL" id="AP028917">
    <property type="protein sequence ID" value="BES98755.1"/>
    <property type="molecule type" value="Genomic_DNA"/>
</dbReference>
<organism evidence="7 8">
    <name type="scientific">Nesidiocoris tenuis</name>
    <dbReference type="NCBI Taxonomy" id="355587"/>
    <lineage>
        <taxon>Eukaryota</taxon>
        <taxon>Metazoa</taxon>
        <taxon>Ecdysozoa</taxon>
        <taxon>Arthropoda</taxon>
        <taxon>Hexapoda</taxon>
        <taxon>Insecta</taxon>
        <taxon>Pterygota</taxon>
        <taxon>Neoptera</taxon>
        <taxon>Paraneoptera</taxon>
        <taxon>Hemiptera</taxon>
        <taxon>Heteroptera</taxon>
        <taxon>Panheteroptera</taxon>
        <taxon>Cimicomorpha</taxon>
        <taxon>Miridae</taxon>
        <taxon>Dicyphina</taxon>
        <taxon>Nesidiocoris</taxon>
    </lineage>
</organism>
<feature type="transmembrane region" description="Helical" evidence="5">
    <location>
        <begin position="145"/>
        <end position="165"/>
    </location>
</feature>
<evidence type="ECO:0000256" key="4">
    <source>
        <dbReference type="ARBA" id="ARBA00023136"/>
    </source>
</evidence>
<evidence type="ECO:0000259" key="6">
    <source>
        <dbReference type="Pfam" id="PF06472"/>
    </source>
</evidence>
<feature type="transmembrane region" description="Helical" evidence="5">
    <location>
        <begin position="102"/>
        <end position="124"/>
    </location>
</feature>
<sequence length="174" mass="19663">MPAALSKYLDDVSKYNISKRKVGGVVAAAVLLYGCKLSYPYVKQLVQTSPNKPVIVSNNNKNEPLEEHAPARRKVPGFNKEFILQLYKLVRLLIPKLWCKEVGLLSVHTVALITRTFMSIYVATMEGKMVKFIVQKDVNNFAFMLLKWLGVALPATFLNSLIRYLESKIGLAFR</sequence>
<keyword evidence="2 5" id="KW-0812">Transmembrane</keyword>
<dbReference type="PROSITE" id="PS51257">
    <property type="entry name" value="PROKAR_LIPOPROTEIN"/>
    <property type="match status" value="1"/>
</dbReference>
<dbReference type="InterPro" id="IPR050835">
    <property type="entry name" value="ABC_transporter_sub-D"/>
</dbReference>
<evidence type="ECO:0000313" key="8">
    <source>
        <dbReference type="Proteomes" id="UP001307889"/>
    </source>
</evidence>
<proteinExistence type="predicted"/>
<dbReference type="Pfam" id="PF06472">
    <property type="entry name" value="ABC_membrane_2"/>
    <property type="match status" value="1"/>
</dbReference>
<keyword evidence="4 5" id="KW-0472">Membrane</keyword>
<accession>A0ABN7B2W4</accession>
<evidence type="ECO:0000256" key="5">
    <source>
        <dbReference type="SAM" id="Phobius"/>
    </source>
</evidence>
<keyword evidence="8" id="KW-1185">Reference proteome</keyword>
<evidence type="ECO:0000256" key="3">
    <source>
        <dbReference type="ARBA" id="ARBA00022989"/>
    </source>
</evidence>
<evidence type="ECO:0000256" key="1">
    <source>
        <dbReference type="ARBA" id="ARBA00022448"/>
    </source>
</evidence>
<reference evidence="7 8" key="1">
    <citation type="submission" date="2023-09" db="EMBL/GenBank/DDBJ databases">
        <title>Nesidiocoris tenuis whole genome shotgun sequence.</title>
        <authorList>
            <person name="Shibata T."/>
            <person name="Shimoda M."/>
            <person name="Kobayashi T."/>
            <person name="Uehara T."/>
        </authorList>
    </citation>
    <scope>NUCLEOTIDE SEQUENCE [LARGE SCALE GENOMIC DNA]</scope>
    <source>
        <strain evidence="7 8">Japan</strain>
    </source>
</reference>
<protein>
    <recommendedName>
        <fullName evidence="6">ABC transmembrane type-1 domain-containing protein</fullName>
    </recommendedName>
</protein>
<gene>
    <name evidence="7" type="ORF">NTJ_11570</name>
</gene>
<keyword evidence="3 5" id="KW-1133">Transmembrane helix</keyword>
<evidence type="ECO:0000256" key="2">
    <source>
        <dbReference type="ARBA" id="ARBA00022692"/>
    </source>
</evidence>
<dbReference type="InterPro" id="IPR011527">
    <property type="entry name" value="ABC1_TM_dom"/>
</dbReference>
<evidence type="ECO:0000313" key="7">
    <source>
        <dbReference type="EMBL" id="BES98755.1"/>
    </source>
</evidence>